<dbReference type="SUPFAM" id="SSF55387">
    <property type="entry name" value="Frataxin/Nqo15-like"/>
    <property type="match status" value="1"/>
</dbReference>
<keyword evidence="11" id="KW-0496">Mitochondrion</keyword>
<evidence type="ECO:0000256" key="8">
    <source>
        <dbReference type="ARBA" id="ARBA00023002"/>
    </source>
</evidence>
<dbReference type="InterPro" id="IPR002908">
    <property type="entry name" value="Frataxin/CyaY"/>
</dbReference>
<dbReference type="GO" id="GO:0051537">
    <property type="term" value="F:2 iron, 2 sulfur cluster binding"/>
    <property type="evidence" value="ECO:0007669"/>
    <property type="project" value="TreeGrafter"/>
</dbReference>
<dbReference type="GO" id="GO:0009060">
    <property type="term" value="P:aerobic respiration"/>
    <property type="evidence" value="ECO:0007669"/>
    <property type="project" value="EnsemblPlants"/>
</dbReference>
<dbReference type="InterPro" id="IPR036524">
    <property type="entry name" value="Frataxin/CyaY_sf"/>
</dbReference>
<evidence type="ECO:0000256" key="7">
    <source>
        <dbReference type="ARBA" id="ARBA00022946"/>
    </source>
</evidence>
<reference evidence="13" key="1">
    <citation type="journal article" date="2009" name="Rice">
        <title>De Novo Next Generation Sequencing of Plant Genomes.</title>
        <authorList>
            <person name="Rounsley S."/>
            <person name="Marri P.R."/>
            <person name="Yu Y."/>
            <person name="He R."/>
            <person name="Sisneros N."/>
            <person name="Goicoechea J.L."/>
            <person name="Lee S.J."/>
            <person name="Angelova A."/>
            <person name="Kudrna D."/>
            <person name="Luo M."/>
            <person name="Affourtit J."/>
            <person name="Desany B."/>
            <person name="Knight J."/>
            <person name="Niazi F."/>
            <person name="Egholm M."/>
            <person name="Wing R.A."/>
        </authorList>
    </citation>
    <scope>NUCLEOTIDE SEQUENCE [LARGE SCALE GENOMIC DNA]</scope>
    <source>
        <strain evidence="13">cv. IRGC 105608</strain>
    </source>
</reference>
<keyword evidence="8" id="KW-0560">Oxidoreductase</keyword>
<dbReference type="EnsemblPlants" id="OBART01G33300.1">
    <property type="protein sequence ID" value="OBART01G33300.1"/>
    <property type="gene ID" value="OBART01G33300"/>
</dbReference>
<keyword evidence="9" id="KW-0408">Iron</keyword>
<evidence type="ECO:0000256" key="4">
    <source>
        <dbReference type="ARBA" id="ARBA00022434"/>
    </source>
</evidence>
<dbReference type="NCBIfam" id="TIGR03421">
    <property type="entry name" value="FeS_CyaY"/>
    <property type="match status" value="1"/>
</dbReference>
<dbReference type="FunFam" id="3.30.920.10:FF:000003">
    <property type="entry name" value="Frataxin, mitochondrial"/>
    <property type="match status" value="1"/>
</dbReference>
<dbReference type="GO" id="GO:0034986">
    <property type="term" value="F:iron chaperone activity"/>
    <property type="evidence" value="ECO:0007669"/>
    <property type="project" value="TreeGrafter"/>
</dbReference>
<dbReference type="HOGENOM" id="CLU_080880_2_0_1"/>
<dbReference type="GO" id="GO:0042542">
    <property type="term" value="P:response to hydrogen peroxide"/>
    <property type="evidence" value="ECO:0007669"/>
    <property type="project" value="EnsemblPlants"/>
</dbReference>
<dbReference type="GO" id="GO:1903329">
    <property type="term" value="P:regulation of iron-sulfur cluster assembly"/>
    <property type="evidence" value="ECO:0007669"/>
    <property type="project" value="EnsemblPlants"/>
</dbReference>
<dbReference type="PANTHER" id="PTHR16821">
    <property type="entry name" value="FRATAXIN"/>
    <property type="match status" value="1"/>
</dbReference>
<evidence type="ECO:0000256" key="10">
    <source>
        <dbReference type="ARBA" id="ARBA00023065"/>
    </source>
</evidence>
<dbReference type="PROSITE" id="PS01344">
    <property type="entry name" value="FRATAXIN_1"/>
    <property type="match status" value="1"/>
</dbReference>
<reference evidence="13" key="2">
    <citation type="submission" date="2015-03" db="UniProtKB">
        <authorList>
            <consortium name="EnsemblPlants"/>
        </authorList>
    </citation>
    <scope>IDENTIFICATION</scope>
</reference>
<keyword evidence="4" id="KW-0409">Iron storage</keyword>
<dbReference type="CDD" id="cd00503">
    <property type="entry name" value="Frataxin"/>
    <property type="match status" value="1"/>
</dbReference>
<dbReference type="Gene3D" id="3.30.920.10">
    <property type="entry name" value="Frataxin/CyaY"/>
    <property type="match status" value="1"/>
</dbReference>
<protein>
    <recommendedName>
        <fullName evidence="3">ferroxidase</fullName>
        <ecNumber evidence="3">1.16.3.1</ecNumber>
    </recommendedName>
</protein>
<dbReference type="GO" id="GO:0009793">
    <property type="term" value="P:embryo development ending in seed dormancy"/>
    <property type="evidence" value="ECO:0007669"/>
    <property type="project" value="EnsemblPlants"/>
</dbReference>
<keyword evidence="7" id="KW-0809">Transit peptide</keyword>
<organism evidence="13">
    <name type="scientific">Oryza barthii</name>
    <dbReference type="NCBI Taxonomy" id="65489"/>
    <lineage>
        <taxon>Eukaryota</taxon>
        <taxon>Viridiplantae</taxon>
        <taxon>Streptophyta</taxon>
        <taxon>Embryophyta</taxon>
        <taxon>Tracheophyta</taxon>
        <taxon>Spermatophyta</taxon>
        <taxon>Magnoliopsida</taxon>
        <taxon>Liliopsida</taxon>
        <taxon>Poales</taxon>
        <taxon>Poaceae</taxon>
        <taxon>BOP clade</taxon>
        <taxon>Oryzoideae</taxon>
        <taxon>Oryzeae</taxon>
        <taxon>Oryzinae</taxon>
        <taxon>Oryza</taxon>
    </lineage>
</organism>
<dbReference type="Proteomes" id="UP000026960">
    <property type="component" value="Chromosome 1"/>
</dbReference>
<proteinExistence type="inferred from homology"/>
<dbReference type="AlphaFoldDB" id="A0A0D3EUU1"/>
<dbReference type="NCBIfam" id="TIGR03422">
    <property type="entry name" value="mito_frataxin"/>
    <property type="match status" value="1"/>
</dbReference>
<evidence type="ECO:0000256" key="12">
    <source>
        <dbReference type="ARBA" id="ARBA00047990"/>
    </source>
</evidence>
<dbReference type="GO" id="GO:0008198">
    <property type="term" value="F:ferrous iron binding"/>
    <property type="evidence" value="ECO:0007669"/>
    <property type="project" value="TreeGrafter"/>
</dbReference>
<dbReference type="GO" id="GO:0004322">
    <property type="term" value="F:ferroxidase activity"/>
    <property type="evidence" value="ECO:0007669"/>
    <property type="project" value="UniProtKB-EC"/>
</dbReference>
<dbReference type="GO" id="GO:0006826">
    <property type="term" value="P:iron ion transport"/>
    <property type="evidence" value="ECO:0007669"/>
    <property type="project" value="UniProtKB-KW"/>
</dbReference>
<dbReference type="EC" id="1.16.3.1" evidence="3"/>
<dbReference type="Gramene" id="OBART01G33300.1">
    <property type="protein sequence ID" value="OBART01G33300.1"/>
    <property type="gene ID" value="OBART01G33300"/>
</dbReference>
<dbReference type="SMART" id="SM01219">
    <property type="entry name" value="Frataxin_Cyay"/>
    <property type="match status" value="1"/>
</dbReference>
<keyword evidence="10" id="KW-0406">Ion transport</keyword>
<evidence type="ECO:0000256" key="3">
    <source>
        <dbReference type="ARBA" id="ARBA00013107"/>
    </source>
</evidence>
<evidence type="ECO:0000256" key="1">
    <source>
        <dbReference type="ARBA" id="ARBA00004173"/>
    </source>
</evidence>
<accession>A0A0D3EUU1</accession>
<keyword evidence="5" id="KW-0813">Transport</keyword>
<evidence type="ECO:0000256" key="11">
    <source>
        <dbReference type="ARBA" id="ARBA00023128"/>
    </source>
</evidence>
<evidence type="ECO:0000313" key="13">
    <source>
        <dbReference type="EnsemblPlants" id="OBART01G33300.1"/>
    </source>
</evidence>
<evidence type="ECO:0000313" key="14">
    <source>
        <dbReference type="Proteomes" id="UP000026960"/>
    </source>
</evidence>
<dbReference type="eggNOG" id="KOG3413">
    <property type="taxonomic scope" value="Eukaryota"/>
</dbReference>
<dbReference type="InterPro" id="IPR020895">
    <property type="entry name" value="Frataxin_CS"/>
</dbReference>
<dbReference type="PANTHER" id="PTHR16821:SF2">
    <property type="entry name" value="FRATAXIN, MITOCHONDRIAL"/>
    <property type="match status" value="1"/>
</dbReference>
<dbReference type="GO" id="GO:0008199">
    <property type="term" value="F:ferric iron binding"/>
    <property type="evidence" value="ECO:0007669"/>
    <property type="project" value="InterPro"/>
</dbReference>
<dbReference type="InterPro" id="IPR017789">
    <property type="entry name" value="Frataxin"/>
</dbReference>
<dbReference type="PaxDb" id="65489-OBART01G33300.1"/>
<dbReference type="GO" id="GO:0016226">
    <property type="term" value="P:iron-sulfur cluster assembly"/>
    <property type="evidence" value="ECO:0007669"/>
    <property type="project" value="InterPro"/>
</dbReference>
<comment type="subcellular location">
    <subcellularLocation>
        <location evidence="1">Mitochondrion</location>
    </subcellularLocation>
</comment>
<dbReference type="GO" id="GO:0009507">
    <property type="term" value="C:chloroplast"/>
    <property type="evidence" value="ECO:0007669"/>
    <property type="project" value="EnsemblPlants"/>
</dbReference>
<sequence length="202" mass="21680">MASRKLVLGLTAARRLRSRAPVLVSSSPLLEASTSTSAATAATAAAAATRGSGLGPWGLFLSSRALSSTRPVYLSAGDAPGSSAADHRSILPEDEYHKLADETIHDLLEKLEEYGDSLQMDGFDIDYGNQVLTLRLGELGTYVVNKQAPNRQIWLSSPVSGPSRFDWDASTNCWIYRRTGANLVELLEKEIGELCGTPVELS</sequence>
<name>A0A0D3EUU1_9ORYZ</name>
<dbReference type="GO" id="GO:0005739">
    <property type="term" value="C:mitochondrion"/>
    <property type="evidence" value="ECO:0007669"/>
    <property type="project" value="UniProtKB-SubCell"/>
</dbReference>
<comment type="catalytic activity">
    <reaction evidence="12">
        <text>4 Fe(2+) + O2 + 4 H(+) = 4 Fe(3+) + 2 H2O</text>
        <dbReference type="Rhea" id="RHEA:11148"/>
        <dbReference type="ChEBI" id="CHEBI:15377"/>
        <dbReference type="ChEBI" id="CHEBI:15378"/>
        <dbReference type="ChEBI" id="CHEBI:15379"/>
        <dbReference type="ChEBI" id="CHEBI:29033"/>
        <dbReference type="ChEBI" id="CHEBI:29034"/>
        <dbReference type="EC" id="1.16.3.1"/>
    </reaction>
</comment>
<dbReference type="PROSITE" id="PS50810">
    <property type="entry name" value="FRATAXIN_2"/>
    <property type="match status" value="1"/>
</dbReference>
<comment type="similarity">
    <text evidence="2">Belongs to the frataxin family.</text>
</comment>
<evidence type="ECO:0000256" key="9">
    <source>
        <dbReference type="ARBA" id="ARBA00023004"/>
    </source>
</evidence>
<evidence type="ECO:0000256" key="2">
    <source>
        <dbReference type="ARBA" id="ARBA00008183"/>
    </source>
</evidence>
<evidence type="ECO:0000256" key="6">
    <source>
        <dbReference type="ARBA" id="ARBA00022496"/>
    </source>
</evidence>
<keyword evidence="6" id="KW-0410">Iron transport</keyword>
<dbReference type="Pfam" id="PF01491">
    <property type="entry name" value="Frataxin_Cyay"/>
    <property type="match status" value="1"/>
</dbReference>
<keyword evidence="14" id="KW-1185">Reference proteome</keyword>
<dbReference type="GO" id="GO:0006879">
    <property type="term" value="P:intracellular iron ion homeostasis"/>
    <property type="evidence" value="ECO:0007669"/>
    <property type="project" value="UniProtKB-KW"/>
</dbReference>
<evidence type="ECO:0000256" key="5">
    <source>
        <dbReference type="ARBA" id="ARBA00022448"/>
    </source>
</evidence>
<dbReference type="PRINTS" id="PR00904">
    <property type="entry name" value="FRATAXIN"/>
</dbReference>
<dbReference type="STRING" id="65489.A0A0D3EUU1"/>